<dbReference type="OrthoDB" id="2990788at2"/>
<dbReference type="Pfam" id="PF09902">
    <property type="entry name" value="DUF2129"/>
    <property type="match status" value="1"/>
</dbReference>
<proteinExistence type="inferred from homology"/>
<dbReference type="InterPro" id="IPR016979">
    <property type="entry name" value="DUF2129"/>
</dbReference>
<name>A0A514LFI6_9BACI</name>
<comment type="subcellular location">
    <subcellularLocation>
        <location evidence="2">Cytoplasm</location>
    </subcellularLocation>
</comment>
<keyword evidence="5" id="KW-1185">Reference proteome</keyword>
<evidence type="ECO:0000256" key="1">
    <source>
        <dbReference type="ARBA" id="ARBA00022490"/>
    </source>
</evidence>
<dbReference type="EMBL" id="CP035485">
    <property type="protein sequence ID" value="QDI90620.1"/>
    <property type="molecule type" value="Genomic_DNA"/>
</dbReference>
<evidence type="ECO:0000313" key="5">
    <source>
        <dbReference type="Proteomes" id="UP000319756"/>
    </source>
</evidence>
<keyword evidence="1 2" id="KW-0963">Cytoplasm</keyword>
<sequence>MYEQRQGLVVWFRSMKHVRQLRTYGHVQYVSKKMKYAMLYCDQKEAKHLSEQIERLSFVTEVEWSKRPQLDMNFNKEPSASKVSQTKADNVHV</sequence>
<evidence type="ECO:0000256" key="2">
    <source>
        <dbReference type="HAMAP-Rule" id="MF_01126"/>
    </source>
</evidence>
<protein>
    <recommendedName>
        <fullName evidence="2">UPF0298 protein EPH95_05025</fullName>
    </recommendedName>
</protein>
<comment type="similarity">
    <text evidence="2">Belongs to the UPF0298 family.</text>
</comment>
<dbReference type="AlphaFoldDB" id="A0A514LFI6"/>
<dbReference type="HAMAP" id="MF_01126">
    <property type="entry name" value="UPF0298"/>
    <property type="match status" value="1"/>
</dbReference>
<evidence type="ECO:0000256" key="3">
    <source>
        <dbReference type="SAM" id="MobiDB-lite"/>
    </source>
</evidence>
<feature type="region of interest" description="Disordered" evidence="3">
    <location>
        <begin position="73"/>
        <end position="93"/>
    </location>
</feature>
<dbReference type="KEGG" id="sale:EPH95_05025"/>
<dbReference type="GO" id="GO:0005737">
    <property type="term" value="C:cytoplasm"/>
    <property type="evidence" value="ECO:0007669"/>
    <property type="project" value="UniProtKB-SubCell"/>
</dbReference>
<accession>A0A514LFI6</accession>
<feature type="compositionally biased region" description="Polar residues" evidence="3">
    <location>
        <begin position="76"/>
        <end position="93"/>
    </location>
</feature>
<dbReference type="Proteomes" id="UP000319756">
    <property type="component" value="Chromosome"/>
</dbReference>
<dbReference type="RefSeq" id="WP_142087877.1">
    <property type="nucleotide sequence ID" value="NZ_CP035485.1"/>
</dbReference>
<dbReference type="PIRSF" id="PIRSF031653">
    <property type="entry name" value="UCP031653"/>
    <property type="match status" value="1"/>
</dbReference>
<gene>
    <name evidence="4" type="ORF">EPH95_05025</name>
</gene>
<organism evidence="4 5">
    <name type="scientific">Salicibibacter halophilus</name>
    <dbReference type="NCBI Taxonomy" id="2502791"/>
    <lineage>
        <taxon>Bacteria</taxon>
        <taxon>Bacillati</taxon>
        <taxon>Bacillota</taxon>
        <taxon>Bacilli</taxon>
        <taxon>Bacillales</taxon>
        <taxon>Bacillaceae</taxon>
        <taxon>Salicibibacter</taxon>
    </lineage>
</organism>
<reference evidence="5" key="1">
    <citation type="submission" date="2019-01" db="EMBL/GenBank/DDBJ databases">
        <title>Genomic analysis of Salicibibacter sp. NKC3-5.</title>
        <authorList>
            <person name="Oh Y.J."/>
        </authorList>
    </citation>
    <scope>NUCLEOTIDE SEQUENCE [LARGE SCALE GENOMIC DNA]</scope>
    <source>
        <strain evidence="5">NKC3-5</strain>
    </source>
</reference>
<evidence type="ECO:0000313" key="4">
    <source>
        <dbReference type="EMBL" id="QDI90620.1"/>
    </source>
</evidence>